<dbReference type="InterPro" id="IPR042099">
    <property type="entry name" value="ANL_N_sf"/>
</dbReference>
<sequence length="468" mass="53687">MDTPFKNLYDALPASVQSLAVTGYSILLDRKRYGGEYEKVKRFLQESQWYSEQQLIEYQNKMLTQLIQYSYEHVEYYRNLMRNYKLKPSDIKTTDDLQKLPVLTKELIKEKFNSLLSDEFKFNKVEKGHTSGTTGSPLEICYSKNLVNFNYAMLDRQYSWAGVNLGKFGDRVAVIRGNIIVPLNKLKPPFWRYNYYHNQLLLSSFHLKPDNIPHYLDELRRFSPKTLDGYPSTVYILAKYLKNIGEKLKLDTVLTSSETLYDFQRETIEESFDCKVYDYYGSAERVLFTTECDHHAGGHIGMEYGITEICDSGGGKLEFGETGAIVATSLHNYAMPLIRYKTNDMSAIKNDQCACGRAHYLLHDVTTKAEDTLVLKDGRLISPSVLTHPFKPLTSILESQIVQKDLSGITVKLRVDATFTDDDKNALVRGLSERLGKDTSINIQTVDELERTSTGKFKWVISEIDLNI</sequence>
<keyword evidence="2" id="KW-1185">Reference proteome</keyword>
<keyword evidence="1" id="KW-0436">Ligase</keyword>
<dbReference type="OrthoDB" id="580775at2"/>
<dbReference type="Proteomes" id="UP000094769">
    <property type="component" value="Unassembled WGS sequence"/>
</dbReference>
<dbReference type="PANTHER" id="PTHR36932">
    <property type="entry name" value="CAPSULAR POLYSACCHARIDE BIOSYNTHESIS PROTEIN"/>
    <property type="match status" value="1"/>
</dbReference>
<gene>
    <name evidence="1" type="ORF">CODIS_21510</name>
</gene>
<dbReference type="RefSeq" id="WP_069124743.1">
    <property type="nucleotide sequence ID" value="NZ_MARB01000010.1"/>
</dbReference>
<name>A0A7Z1AFR1_9GAMM</name>
<protein>
    <submittedName>
        <fullName evidence="1">Phenylacetate-coenzyme A ligase</fullName>
        <ecNumber evidence="1">6.2.1.30</ecNumber>
    </submittedName>
</protein>
<dbReference type="EMBL" id="MARB01000010">
    <property type="protein sequence ID" value="ODJ87733.1"/>
    <property type="molecule type" value="Genomic_DNA"/>
</dbReference>
<reference evidence="1 2" key="1">
    <citation type="submission" date="2016-06" db="EMBL/GenBank/DDBJ databases">
        <title>Genome sequence of endosymbiont of Candidatus Endolucinida thiodiazotropha.</title>
        <authorList>
            <person name="Poehlein A."/>
            <person name="Koenig S."/>
            <person name="Heiden S.E."/>
            <person name="Thuermer A."/>
            <person name="Voget S."/>
            <person name="Daniel R."/>
            <person name="Markert S."/>
            <person name="Gros O."/>
            <person name="Schweder T."/>
        </authorList>
    </citation>
    <scope>NUCLEOTIDE SEQUENCE [LARGE SCALE GENOMIC DNA]</scope>
    <source>
        <strain evidence="1 2">COS</strain>
    </source>
</reference>
<evidence type="ECO:0000313" key="2">
    <source>
        <dbReference type="Proteomes" id="UP000094769"/>
    </source>
</evidence>
<dbReference type="AlphaFoldDB" id="A0A7Z1AFR1"/>
<dbReference type="PANTHER" id="PTHR36932:SF1">
    <property type="entry name" value="CAPSULAR POLYSACCHARIDE BIOSYNTHESIS PROTEIN"/>
    <property type="match status" value="1"/>
</dbReference>
<dbReference type="EC" id="6.2.1.30" evidence="1"/>
<dbReference type="InterPro" id="IPR053158">
    <property type="entry name" value="CapK_Type1_Caps_Biosynth"/>
</dbReference>
<proteinExistence type="predicted"/>
<accession>A0A7Z1AFR1</accession>
<dbReference type="GO" id="GO:0047475">
    <property type="term" value="F:phenylacetate-CoA ligase activity"/>
    <property type="evidence" value="ECO:0007669"/>
    <property type="project" value="UniProtKB-EC"/>
</dbReference>
<dbReference type="Gene3D" id="3.40.50.12780">
    <property type="entry name" value="N-terminal domain of ligase-like"/>
    <property type="match status" value="1"/>
</dbReference>
<dbReference type="SUPFAM" id="SSF56801">
    <property type="entry name" value="Acetyl-CoA synthetase-like"/>
    <property type="match status" value="1"/>
</dbReference>
<comment type="caution">
    <text evidence="1">The sequence shown here is derived from an EMBL/GenBank/DDBJ whole genome shotgun (WGS) entry which is preliminary data.</text>
</comment>
<evidence type="ECO:0000313" key="1">
    <source>
        <dbReference type="EMBL" id="ODJ87733.1"/>
    </source>
</evidence>
<organism evidence="1 2">
    <name type="scientific">Candidatus Thiodiazotropha endolucinida</name>
    <dbReference type="NCBI Taxonomy" id="1655433"/>
    <lineage>
        <taxon>Bacteria</taxon>
        <taxon>Pseudomonadati</taxon>
        <taxon>Pseudomonadota</taxon>
        <taxon>Gammaproteobacteria</taxon>
        <taxon>Chromatiales</taxon>
        <taxon>Sedimenticolaceae</taxon>
        <taxon>Candidatus Thiodiazotropha</taxon>
    </lineage>
</organism>